<evidence type="ECO:0000313" key="3">
    <source>
        <dbReference type="EMBL" id="XCG57472.1"/>
    </source>
</evidence>
<dbReference type="RefSeq" id="WP_353645465.1">
    <property type="nucleotide sequence ID" value="NZ_CP159249.1"/>
</dbReference>
<proteinExistence type="predicted"/>
<evidence type="ECO:0008006" key="4">
    <source>
        <dbReference type="Google" id="ProtNLM"/>
    </source>
</evidence>
<organism evidence="3">
    <name type="scientific">Mesorhizobium sp. WSM2239</name>
    <dbReference type="NCBI Taxonomy" id="3228852"/>
    <lineage>
        <taxon>Bacteria</taxon>
        <taxon>Pseudomonadati</taxon>
        <taxon>Pseudomonadota</taxon>
        <taxon>Alphaproteobacteria</taxon>
        <taxon>Hyphomicrobiales</taxon>
        <taxon>Phyllobacteriaceae</taxon>
        <taxon>Mesorhizobium</taxon>
    </lineage>
</organism>
<evidence type="ECO:0000256" key="1">
    <source>
        <dbReference type="SAM" id="MobiDB-lite"/>
    </source>
</evidence>
<name>A0AAU8DDK6_9HYPH</name>
<protein>
    <recommendedName>
        <fullName evidence="4">Secreted protein</fullName>
    </recommendedName>
</protein>
<accession>A0AAU8DDK6</accession>
<keyword evidence="2" id="KW-0732">Signal</keyword>
<feature type="signal peptide" evidence="2">
    <location>
        <begin position="1"/>
        <end position="23"/>
    </location>
</feature>
<feature type="region of interest" description="Disordered" evidence="1">
    <location>
        <begin position="24"/>
        <end position="54"/>
    </location>
</feature>
<feature type="compositionally biased region" description="Low complexity" evidence="1">
    <location>
        <begin position="43"/>
        <end position="54"/>
    </location>
</feature>
<evidence type="ECO:0000256" key="2">
    <source>
        <dbReference type="SAM" id="SignalP"/>
    </source>
</evidence>
<reference evidence="3" key="1">
    <citation type="submission" date="2024-06" db="EMBL/GenBank/DDBJ databases">
        <title>Mesorhizobium karijinii sp. nov., a symbiont of the iconic Swainsona formosa from arid Australia.</title>
        <authorList>
            <person name="Hill Y.J."/>
            <person name="Watkin E.L.J."/>
            <person name="O'Hara G.W."/>
            <person name="Terpolilli J."/>
            <person name="Tye M.L."/>
            <person name="Kohlmeier M.G."/>
        </authorList>
    </citation>
    <scope>NUCLEOTIDE SEQUENCE</scope>
    <source>
        <strain evidence="3">WSM2239</strain>
    </source>
</reference>
<gene>
    <name evidence="3" type="ORF">ABVK49_12710</name>
</gene>
<dbReference type="EMBL" id="CP159249">
    <property type="protein sequence ID" value="XCG57472.1"/>
    <property type="molecule type" value="Genomic_DNA"/>
</dbReference>
<feature type="chain" id="PRO_5043919220" description="Secreted protein" evidence="2">
    <location>
        <begin position="24"/>
        <end position="155"/>
    </location>
</feature>
<dbReference type="AlphaFoldDB" id="A0AAU8DDK6"/>
<sequence length="155" mass="15795">MKRMITLAAASLAIASLAAPSFAQDTSEPVPGAESGAATGVLPPDIDTTGAITTTAPPSIADVIQAVKATDTSATQIGTISAIGEVKVVKISELAGSATELQTALTEHQDDLTKLRSAVEANPALMAELDKKQVEVPRIVATEIEADGALTVYVQ</sequence>